<proteinExistence type="predicted"/>
<gene>
    <name evidence="2" type="ORF">IEO21_09850</name>
</gene>
<sequence length="61" mass="6341">MHPCTENPPTAGRARTPMFVSASCPAFHMRDMGGCPPGNSPAGPAPCTGDLQRAGRESCVR</sequence>
<accession>A0A8H7NTJ7</accession>
<name>A0A8H7NTJ7_9APHY</name>
<protein>
    <submittedName>
        <fullName evidence="2">Uncharacterized protein</fullName>
    </submittedName>
</protein>
<evidence type="ECO:0000256" key="1">
    <source>
        <dbReference type="SAM" id="MobiDB-lite"/>
    </source>
</evidence>
<reference evidence="2" key="2">
    <citation type="journal article" name="Front. Microbiol.">
        <title>Degradative Capacity of Two Strains of Rhodonia placenta: From Phenotype to Genotype.</title>
        <authorList>
            <person name="Kolle M."/>
            <person name="Horta M.A.C."/>
            <person name="Nowrousian M."/>
            <person name="Ohm R.A."/>
            <person name="Benz J.P."/>
            <person name="Pilgard A."/>
        </authorList>
    </citation>
    <scope>NUCLEOTIDE SEQUENCE</scope>
    <source>
        <strain evidence="2">FPRL280</strain>
    </source>
</reference>
<organism evidence="2 3">
    <name type="scientific">Rhodonia placenta</name>
    <dbReference type="NCBI Taxonomy" id="104341"/>
    <lineage>
        <taxon>Eukaryota</taxon>
        <taxon>Fungi</taxon>
        <taxon>Dikarya</taxon>
        <taxon>Basidiomycota</taxon>
        <taxon>Agaricomycotina</taxon>
        <taxon>Agaricomycetes</taxon>
        <taxon>Polyporales</taxon>
        <taxon>Adustoporiaceae</taxon>
        <taxon>Rhodonia</taxon>
    </lineage>
</organism>
<evidence type="ECO:0000313" key="2">
    <source>
        <dbReference type="EMBL" id="KAF9802641.1"/>
    </source>
</evidence>
<dbReference type="EMBL" id="JADOXO010000563">
    <property type="protein sequence ID" value="KAF9802641.1"/>
    <property type="molecule type" value="Genomic_DNA"/>
</dbReference>
<dbReference type="AlphaFoldDB" id="A0A8H7NTJ7"/>
<evidence type="ECO:0000313" key="3">
    <source>
        <dbReference type="Proteomes" id="UP000639403"/>
    </source>
</evidence>
<feature type="region of interest" description="Disordered" evidence="1">
    <location>
        <begin position="35"/>
        <end position="61"/>
    </location>
</feature>
<comment type="caution">
    <text evidence="2">The sequence shown here is derived from an EMBL/GenBank/DDBJ whole genome shotgun (WGS) entry which is preliminary data.</text>
</comment>
<reference evidence="2" key="1">
    <citation type="submission" date="2020-11" db="EMBL/GenBank/DDBJ databases">
        <authorList>
            <person name="Koelle M."/>
            <person name="Horta M.A.C."/>
            <person name="Nowrousian M."/>
            <person name="Ohm R.A."/>
            <person name="Benz P."/>
            <person name="Pilgard A."/>
        </authorList>
    </citation>
    <scope>NUCLEOTIDE SEQUENCE</scope>
    <source>
        <strain evidence="2">FPRL280</strain>
    </source>
</reference>
<dbReference type="Proteomes" id="UP000639403">
    <property type="component" value="Unassembled WGS sequence"/>
</dbReference>